<dbReference type="RefSeq" id="WP_268049676.1">
    <property type="nucleotide sequence ID" value="NZ_JAPQES010000003.1"/>
</dbReference>
<sequence>MITINNTALKTAKNMNASFVIRVTTSGCGCGGGIRKSLWIELSNDFVDINNHYTLFEYEGVNVYISKKLNLSNNVYIFQKFKFPVIGPVFSSKGISIS</sequence>
<evidence type="ECO:0008006" key="3">
    <source>
        <dbReference type="Google" id="ProtNLM"/>
    </source>
</evidence>
<dbReference type="EMBL" id="JAPQES010000003">
    <property type="protein sequence ID" value="MCY6370830.1"/>
    <property type="molecule type" value="Genomic_DNA"/>
</dbReference>
<protein>
    <recommendedName>
        <fullName evidence="3">FeS cluster biogenesis domain-containing protein</fullName>
    </recommendedName>
</protein>
<proteinExistence type="predicted"/>
<organism evidence="1 2">
    <name type="scientific">Clostridium ganghwense</name>
    <dbReference type="NCBI Taxonomy" id="312089"/>
    <lineage>
        <taxon>Bacteria</taxon>
        <taxon>Bacillati</taxon>
        <taxon>Bacillota</taxon>
        <taxon>Clostridia</taxon>
        <taxon>Eubacteriales</taxon>
        <taxon>Clostridiaceae</taxon>
        <taxon>Clostridium</taxon>
    </lineage>
</organism>
<comment type="caution">
    <text evidence="1">The sequence shown here is derived from an EMBL/GenBank/DDBJ whole genome shotgun (WGS) entry which is preliminary data.</text>
</comment>
<name>A0ABT4CP48_9CLOT</name>
<accession>A0ABT4CP48</accession>
<keyword evidence="2" id="KW-1185">Reference proteome</keyword>
<evidence type="ECO:0000313" key="1">
    <source>
        <dbReference type="EMBL" id="MCY6370830.1"/>
    </source>
</evidence>
<gene>
    <name evidence="1" type="ORF">OXH55_09325</name>
</gene>
<evidence type="ECO:0000313" key="2">
    <source>
        <dbReference type="Proteomes" id="UP001079657"/>
    </source>
</evidence>
<dbReference type="Proteomes" id="UP001079657">
    <property type="component" value="Unassembled WGS sequence"/>
</dbReference>
<reference evidence="1" key="1">
    <citation type="submission" date="2022-12" db="EMBL/GenBank/DDBJ databases">
        <authorList>
            <person name="Wang J."/>
        </authorList>
    </citation>
    <scope>NUCLEOTIDE SEQUENCE</scope>
    <source>
        <strain evidence="1">HY-42-06</strain>
    </source>
</reference>